<sequence length="66" mass="7733">MNNKSVSVRSKVGKPLLAWTTEDRSVMVRPDQTLFLCFYCCDWGFYIMTFYRRAQAQCVTLVNMVL</sequence>
<name>A0A2U9B3I2_SCOMX</name>
<dbReference type="EMBL" id="CP026245">
    <property type="protein sequence ID" value="AWO98514.1"/>
    <property type="molecule type" value="Genomic_DNA"/>
</dbReference>
<organism evidence="1 2">
    <name type="scientific">Scophthalmus maximus</name>
    <name type="common">Turbot</name>
    <name type="synonym">Psetta maxima</name>
    <dbReference type="NCBI Taxonomy" id="52904"/>
    <lineage>
        <taxon>Eukaryota</taxon>
        <taxon>Metazoa</taxon>
        <taxon>Chordata</taxon>
        <taxon>Craniata</taxon>
        <taxon>Vertebrata</taxon>
        <taxon>Euteleostomi</taxon>
        <taxon>Actinopterygii</taxon>
        <taxon>Neopterygii</taxon>
        <taxon>Teleostei</taxon>
        <taxon>Neoteleostei</taxon>
        <taxon>Acanthomorphata</taxon>
        <taxon>Carangaria</taxon>
        <taxon>Pleuronectiformes</taxon>
        <taxon>Pleuronectoidei</taxon>
        <taxon>Scophthalmidae</taxon>
        <taxon>Scophthalmus</taxon>
    </lineage>
</organism>
<keyword evidence="2" id="KW-1185">Reference proteome</keyword>
<gene>
    <name evidence="1" type="ORF">SMAX5B_008443</name>
</gene>
<reference evidence="1 2" key="1">
    <citation type="submission" date="2017-12" db="EMBL/GenBank/DDBJ databases">
        <title>Integrating genomic resources of turbot (Scophthalmus maximus) in depth evaluation of genetic and physical mapping variation across individuals.</title>
        <authorList>
            <person name="Martinez P."/>
        </authorList>
    </citation>
    <scope>NUCLEOTIDE SEQUENCE [LARGE SCALE GENOMIC DNA]</scope>
</reference>
<proteinExistence type="predicted"/>
<protein>
    <submittedName>
        <fullName evidence="1">Uncharacterized protein</fullName>
    </submittedName>
</protein>
<evidence type="ECO:0000313" key="2">
    <source>
        <dbReference type="Proteomes" id="UP000246464"/>
    </source>
</evidence>
<dbReference type="AlphaFoldDB" id="A0A2U9B3I2"/>
<evidence type="ECO:0000313" key="1">
    <source>
        <dbReference type="EMBL" id="AWO98514.1"/>
    </source>
</evidence>
<dbReference type="Proteomes" id="UP000246464">
    <property type="component" value="Chromosome 3"/>
</dbReference>
<accession>A0A2U9B3I2</accession>